<sequence>MLIPAIVLITAALLLYTAGVWGERRSGTLRPLHVALFAGGFLCDAGGTWLMSQIAGSGTYTTTGAASVLTTLMAVTGGLALILMGIHLAWAIGVLAKGSPAARATFHRFSVLVWAIWLVPYFTGMASAMIR</sequence>
<name>A0A6G7Y9T6_9ACTN</name>
<dbReference type="RefSeq" id="WP_166234649.1">
    <property type="nucleotide sequence ID" value="NZ_CP049865.1"/>
</dbReference>
<evidence type="ECO:0000256" key="1">
    <source>
        <dbReference type="SAM" id="Phobius"/>
    </source>
</evidence>
<protein>
    <submittedName>
        <fullName evidence="2">TIGR03987 family protein</fullName>
    </submittedName>
</protein>
<reference evidence="2 3" key="1">
    <citation type="submission" date="2020-03" db="EMBL/GenBank/DDBJ databases">
        <title>Propioniciclava sp. nov., isolated from Hydrophilus acuminatus.</title>
        <authorList>
            <person name="Hyun D.-W."/>
            <person name="Bae J.-W."/>
        </authorList>
    </citation>
    <scope>NUCLEOTIDE SEQUENCE [LARGE SCALE GENOMIC DNA]</scope>
    <source>
        <strain evidence="2 3">HDW11</strain>
    </source>
</reference>
<keyword evidence="1" id="KW-1133">Transmembrane helix</keyword>
<feature type="transmembrane region" description="Helical" evidence="1">
    <location>
        <begin position="64"/>
        <end position="91"/>
    </location>
</feature>
<feature type="transmembrane region" description="Helical" evidence="1">
    <location>
        <begin position="32"/>
        <end position="52"/>
    </location>
</feature>
<evidence type="ECO:0000313" key="3">
    <source>
        <dbReference type="Proteomes" id="UP000501058"/>
    </source>
</evidence>
<organism evidence="2 3">
    <name type="scientific">Propioniciclava coleopterorum</name>
    <dbReference type="NCBI Taxonomy" id="2714937"/>
    <lineage>
        <taxon>Bacteria</taxon>
        <taxon>Bacillati</taxon>
        <taxon>Actinomycetota</taxon>
        <taxon>Actinomycetes</taxon>
        <taxon>Propionibacteriales</taxon>
        <taxon>Propionibacteriaceae</taxon>
        <taxon>Propioniciclava</taxon>
    </lineage>
</organism>
<evidence type="ECO:0000313" key="2">
    <source>
        <dbReference type="EMBL" id="QIK73582.1"/>
    </source>
</evidence>
<accession>A0A6G7Y9T6</accession>
<dbReference type="Proteomes" id="UP000501058">
    <property type="component" value="Chromosome"/>
</dbReference>
<dbReference type="NCBIfam" id="TIGR03987">
    <property type="entry name" value="HsmA family protein"/>
    <property type="match status" value="1"/>
</dbReference>
<dbReference type="EMBL" id="CP049865">
    <property type="protein sequence ID" value="QIK73582.1"/>
    <property type="molecule type" value="Genomic_DNA"/>
</dbReference>
<gene>
    <name evidence="2" type="ORF">G7070_16570</name>
</gene>
<dbReference type="KEGG" id="prv:G7070_16570"/>
<proteinExistence type="predicted"/>
<dbReference type="InterPro" id="IPR023813">
    <property type="entry name" value="HsmA-like"/>
</dbReference>
<keyword evidence="3" id="KW-1185">Reference proteome</keyword>
<dbReference type="AlphaFoldDB" id="A0A6G7Y9T6"/>
<keyword evidence="1" id="KW-0812">Transmembrane</keyword>
<keyword evidence="1" id="KW-0472">Membrane</keyword>
<feature type="transmembrane region" description="Helical" evidence="1">
    <location>
        <begin position="111"/>
        <end position="130"/>
    </location>
</feature>